<dbReference type="Proteomes" id="UP000186758">
    <property type="component" value="Unassembled WGS sequence"/>
</dbReference>
<comment type="caution">
    <text evidence="1">The sequence shown here is derived from an EMBL/GenBank/DDBJ whole genome shotgun (WGS) entry which is preliminary data.</text>
</comment>
<sequence>MKTGCMPVRDADEAEGQEKAACFYIVPVGSAGRFLALGQSWPAFLFARRSQSGSDGSRFFRLPDDLSLSCPAS</sequence>
<protein>
    <submittedName>
        <fullName evidence="1">Uncharacterized protein</fullName>
    </submittedName>
</protein>
<name>A0A1Q9YI67_9FIRM</name>
<accession>A0A1Q9YI67</accession>
<evidence type="ECO:0000313" key="1">
    <source>
        <dbReference type="EMBL" id="OLU43940.1"/>
    </source>
</evidence>
<dbReference type="AlphaFoldDB" id="A0A1Q9YI67"/>
<reference evidence="1 2" key="1">
    <citation type="submission" date="2016-11" db="EMBL/GenBank/DDBJ databases">
        <title>Description of two novel members of the family Erysipelotrichaceae: Ileibacterium lipovorans gen. nov., sp. nov. and Dubosiella newyorkensis, gen. nov., sp. nov.</title>
        <authorList>
            <person name="Cox L.M."/>
            <person name="Sohn J."/>
            <person name="Tyrrell K.L."/>
            <person name="Citron D.M."/>
            <person name="Lawson P.A."/>
            <person name="Patel N.B."/>
            <person name="Iizumi T."/>
            <person name="Perez-Perez G.I."/>
            <person name="Goldstein E.J."/>
            <person name="Blaser M.J."/>
        </authorList>
    </citation>
    <scope>NUCLEOTIDE SEQUENCE [LARGE SCALE GENOMIC DNA]</scope>
    <source>
        <strain evidence="1 2">NYU-BL-K8</strain>
    </source>
</reference>
<proteinExistence type="predicted"/>
<evidence type="ECO:0000313" key="2">
    <source>
        <dbReference type="Proteomes" id="UP000186758"/>
    </source>
</evidence>
<dbReference type="EMBL" id="MPJZ01000089">
    <property type="protein sequence ID" value="OLU43940.1"/>
    <property type="molecule type" value="Genomic_DNA"/>
</dbReference>
<organism evidence="1 2">
    <name type="scientific">Faecalibaculum rodentium</name>
    <dbReference type="NCBI Taxonomy" id="1702221"/>
    <lineage>
        <taxon>Bacteria</taxon>
        <taxon>Bacillati</taxon>
        <taxon>Bacillota</taxon>
        <taxon>Erysipelotrichia</taxon>
        <taxon>Erysipelotrichales</taxon>
        <taxon>Erysipelotrichaceae</taxon>
        <taxon>Faecalibaculum</taxon>
    </lineage>
</organism>
<gene>
    <name evidence="1" type="ORF">BO223_09895</name>
</gene>